<dbReference type="GO" id="GO:0005509">
    <property type="term" value="F:calcium ion binding"/>
    <property type="evidence" value="ECO:0007669"/>
    <property type="project" value="UniProtKB-UniRule"/>
</dbReference>
<dbReference type="GO" id="GO:0005886">
    <property type="term" value="C:plasma membrane"/>
    <property type="evidence" value="ECO:0007669"/>
    <property type="project" value="InterPro"/>
</dbReference>
<keyword evidence="9" id="KW-0472">Membrane</keyword>
<dbReference type="WBParaSite" id="EEL_0000150401-mRNA-1">
    <property type="protein sequence ID" value="EEL_0000150401-mRNA-1"/>
    <property type="gene ID" value="EEL_0000150401"/>
</dbReference>
<keyword evidence="2" id="KW-0245">EGF-like domain</keyword>
<keyword evidence="6 12" id="KW-0106">Calcium</keyword>
<dbReference type="PRINTS" id="PR00205">
    <property type="entry name" value="CADHERIN"/>
</dbReference>
<dbReference type="SMART" id="SM00112">
    <property type="entry name" value="CA"/>
    <property type="match status" value="12"/>
</dbReference>
<evidence type="ECO:0000256" key="11">
    <source>
        <dbReference type="ARBA" id="ARBA00023180"/>
    </source>
</evidence>
<feature type="domain" description="Cadherin" evidence="13">
    <location>
        <begin position="261"/>
        <end position="365"/>
    </location>
</feature>
<feature type="domain" description="Cadherin" evidence="13">
    <location>
        <begin position="1175"/>
        <end position="1278"/>
    </location>
</feature>
<dbReference type="SUPFAM" id="SSF49313">
    <property type="entry name" value="Cadherin-like"/>
    <property type="match status" value="13"/>
</dbReference>
<keyword evidence="5" id="KW-0677">Repeat</keyword>
<dbReference type="InterPro" id="IPR020894">
    <property type="entry name" value="Cadherin_CS"/>
</dbReference>
<keyword evidence="14" id="KW-1185">Reference proteome</keyword>
<evidence type="ECO:0000256" key="2">
    <source>
        <dbReference type="ARBA" id="ARBA00022536"/>
    </source>
</evidence>
<feature type="domain" description="Cadherin" evidence="13">
    <location>
        <begin position="451"/>
        <end position="551"/>
    </location>
</feature>
<feature type="domain" description="Cadherin" evidence="13">
    <location>
        <begin position="1475"/>
        <end position="1557"/>
    </location>
</feature>
<evidence type="ECO:0000256" key="9">
    <source>
        <dbReference type="ARBA" id="ARBA00023136"/>
    </source>
</evidence>
<dbReference type="GO" id="GO:0007156">
    <property type="term" value="P:homophilic cell adhesion via plasma membrane adhesion molecules"/>
    <property type="evidence" value="ECO:0007669"/>
    <property type="project" value="InterPro"/>
</dbReference>
<evidence type="ECO:0000256" key="12">
    <source>
        <dbReference type="PROSITE-ProRule" id="PRU00043"/>
    </source>
</evidence>
<feature type="domain" description="Cadherin" evidence="13">
    <location>
        <begin position="864"/>
        <end position="965"/>
    </location>
</feature>
<evidence type="ECO:0000313" key="14">
    <source>
        <dbReference type="Proteomes" id="UP000050640"/>
    </source>
</evidence>
<feature type="domain" description="Cadherin" evidence="13">
    <location>
        <begin position="755"/>
        <end position="863"/>
    </location>
</feature>
<proteinExistence type="predicted"/>
<dbReference type="Gene3D" id="2.60.40.60">
    <property type="entry name" value="Cadherins"/>
    <property type="match status" value="14"/>
</dbReference>
<evidence type="ECO:0000256" key="10">
    <source>
        <dbReference type="ARBA" id="ARBA00023157"/>
    </source>
</evidence>
<dbReference type="InterPro" id="IPR015919">
    <property type="entry name" value="Cadherin-like_sf"/>
</dbReference>
<dbReference type="FunFam" id="2.60.40.60:FF:000053">
    <property type="entry name" value="FAT atypical cadherin 3"/>
    <property type="match status" value="1"/>
</dbReference>
<keyword evidence="10" id="KW-1015">Disulfide bond</keyword>
<evidence type="ECO:0000256" key="3">
    <source>
        <dbReference type="ARBA" id="ARBA00022692"/>
    </source>
</evidence>
<evidence type="ECO:0000256" key="7">
    <source>
        <dbReference type="ARBA" id="ARBA00022889"/>
    </source>
</evidence>
<keyword evidence="4" id="KW-0732">Signal</keyword>
<protein>
    <submittedName>
        <fullName evidence="15">Cadherin</fullName>
    </submittedName>
</protein>
<organism evidence="14 15">
    <name type="scientific">Elaeophora elaphi</name>
    <dbReference type="NCBI Taxonomy" id="1147741"/>
    <lineage>
        <taxon>Eukaryota</taxon>
        <taxon>Metazoa</taxon>
        <taxon>Ecdysozoa</taxon>
        <taxon>Nematoda</taxon>
        <taxon>Chromadorea</taxon>
        <taxon>Rhabditida</taxon>
        <taxon>Spirurina</taxon>
        <taxon>Spiruromorpha</taxon>
        <taxon>Filarioidea</taxon>
        <taxon>Onchocercidae</taxon>
        <taxon>Elaeophora</taxon>
    </lineage>
</organism>
<reference evidence="15" key="1">
    <citation type="submission" date="2017-02" db="UniProtKB">
        <authorList>
            <consortium name="WormBaseParasite"/>
        </authorList>
    </citation>
    <scope>IDENTIFICATION</scope>
</reference>
<comment type="subcellular location">
    <subcellularLocation>
        <location evidence="1">Membrane</location>
        <topology evidence="1">Single-pass membrane protein</topology>
    </subcellularLocation>
</comment>
<dbReference type="Proteomes" id="UP000050640">
    <property type="component" value="Unplaced"/>
</dbReference>
<dbReference type="GO" id="GO:0005911">
    <property type="term" value="C:cell-cell junction"/>
    <property type="evidence" value="ECO:0007669"/>
    <property type="project" value="TreeGrafter"/>
</dbReference>
<dbReference type="FunFam" id="2.60.40.60:FF:000021">
    <property type="entry name" value="FAT atypical cadherin 1"/>
    <property type="match status" value="1"/>
</dbReference>
<feature type="domain" description="Cadherin" evidence="13">
    <location>
        <begin position="348"/>
        <end position="450"/>
    </location>
</feature>
<feature type="domain" description="Cadherin" evidence="13">
    <location>
        <begin position="552"/>
        <end position="653"/>
    </location>
</feature>
<keyword evidence="3" id="KW-0812">Transmembrane</keyword>
<evidence type="ECO:0000256" key="6">
    <source>
        <dbReference type="ARBA" id="ARBA00022837"/>
    </source>
</evidence>
<dbReference type="Pfam" id="PF00028">
    <property type="entry name" value="Cadherin"/>
    <property type="match status" value="8"/>
</dbReference>
<evidence type="ECO:0000259" key="13">
    <source>
        <dbReference type="PROSITE" id="PS50268"/>
    </source>
</evidence>
<feature type="domain" description="Cadherin" evidence="13">
    <location>
        <begin position="966"/>
        <end position="1069"/>
    </location>
</feature>
<dbReference type="PANTHER" id="PTHR24025:SF23">
    <property type="entry name" value="NEURAL-CADHERIN"/>
    <property type="match status" value="1"/>
</dbReference>
<keyword evidence="7" id="KW-0130">Cell adhesion</keyword>
<feature type="domain" description="Cadherin" evidence="13">
    <location>
        <begin position="1070"/>
        <end position="1174"/>
    </location>
</feature>
<keyword evidence="11" id="KW-0325">Glycoprotein</keyword>
<keyword evidence="8" id="KW-1133">Transmembrane helix</keyword>
<dbReference type="PANTHER" id="PTHR24025">
    <property type="entry name" value="DESMOGLEIN FAMILY MEMBER"/>
    <property type="match status" value="1"/>
</dbReference>
<name>A0A0R3RJ46_9BILA</name>
<dbReference type="PROSITE" id="PS50268">
    <property type="entry name" value="CADHERIN_2"/>
    <property type="match status" value="12"/>
</dbReference>
<evidence type="ECO:0000313" key="15">
    <source>
        <dbReference type="WBParaSite" id="EEL_0000150401-mRNA-1"/>
    </source>
</evidence>
<dbReference type="CDD" id="cd11304">
    <property type="entry name" value="Cadherin_repeat"/>
    <property type="match status" value="12"/>
</dbReference>
<dbReference type="InterPro" id="IPR050971">
    <property type="entry name" value="Cadherin-domain_protein"/>
</dbReference>
<sequence>MLIVQASVQQNDSLTDRCNVAINILNDDLGRVNFPQSSYSLTIHESTPPNTIVYILNTDNVIGVRYSFRDPCPFLSLHPISGVIATKSIASAAAASIPHTCIAIARNSLGSEDFTELKINVISENQHAPFFNSTIYQGYIHENMPPNSSVLLRDGRQLLVKAIDYDKGINGLVNYCIVSSLEPYFTVDYMSGAVLAKEEIDFEKIKQWSFYVQASDSAAQMRTSPVPALVEITIVDMNDMAPTFIHNHYNATLLLPTLKDTTICYVTATDVDTVGVLRYAIVASNDSELFAVEEFTGRVYTNGNSSADYEKNKYKINLVVSDGLKSDFTILSIRIENTSQTESTIKFMKVNYEAKLAENTTSPVMVRLLTVNARTALNDSLLYSILNPNNYFTIGVTSGIISWTGVAINREEISVVQMIVQARRLNGDNERAQSIVTVKVEDRNDCAPHFIGLPYELTISRDVQPGDKVINVKAIDADEGLNGVVRYKLKTDTKYFDINKYDGKISISQSFEGANFDTVSLEVIAEDQGEPSLSSSVLVVIHVADQNMPIFGNHYQEAHILESAAPGSSVAVVHAISVAGGRIGYAIKSGNDDNHFKIDFNTGMISVHKVLDREKRAFYNLTVLAIDITRPGVRVESYVVIKVDDISDTAPHFTQLLYNISVSEAMAIGTQLLKVEAIDPDVDDNYISYGIIGANASVLSVDPRSGVVSLMKSLDFEMKRLFKFKLTASDSMQLTSETDLLLYVTDVNDIAPRFISKKFHGTIESETPINHFVAKLDASDEDTISNLEDGSRFQFSIIDGDETLLQINRSTGVVSLLRSIDEDDLKIGKKHFNISVSDGIFTDFCLLAIKIVRSQSGQRSPRFERTHYSISIRENRPNDLTVMTVQAQNGIAPLRYSFSGCNYENCSDVLSIDKTTGRIYTKNPLNYEAQHVHQFIIMVTDNGDRRAFATLTLYVIDENDNVPQFISSNIEMSVSVNARPGESVLMIFAFDYDVGDELEYSIVDSDKLRSKYFAIHPKQGLISVEEPLNDLVGEQISLLVRVTDSANPPHHNETSVILNISPIIRLPKFSTHHFLFSVSENSPIGTVVGRLQQDSQLELPNVFFSLLLTDHLSDFPFSVKQESGQILVSSALNYEKTREIRFLVSLHLEKQFEAKAVSLVTVRITDVNDNKPRFENSYERVVISEDLSIGSSIMVIRAIDEDDVGLNSKLQYILEEGNSIDTFKLDQETGWLTLAREVDREMMDEYTLIVRAQDGNGQSARKTIIIIIRDVNDSPPQFAQQIYSVQYFIEDLIVGQKILQLQVHDPDLHPNNVTKLYIINGNEDGMFGVEVNSLLLNKLPVNFHPIESHLTILAYDGKYTARTEVTVKLLSNFSQFQCEPEEIVKNINEDSPPGTVIKMGYQTLRKSLRFHLTGPESDLFNVTNNGTVIIVCEQLSSHVSNQIDLLLRAETPDSLCVQRIIVKIERTSKGKITFVQPVFYGMIRENSNATKEKKLFATRVEAAVGDLDAIGYVTFKFASDNNEYKDLFDIDEETGVVTAISPLDREVKDQYEFSVVAITTAGHSANGLLLKNFRKKNSLSNLIIKAHFILSFVLIKIKIYLSKERS</sequence>
<accession>A0A0R3RJ46</accession>
<evidence type="ECO:0000256" key="8">
    <source>
        <dbReference type="ARBA" id="ARBA00022989"/>
    </source>
</evidence>
<dbReference type="PROSITE" id="PS00232">
    <property type="entry name" value="CADHERIN_1"/>
    <property type="match status" value="2"/>
</dbReference>
<dbReference type="FunFam" id="2.60.40.60:FF:000024">
    <property type="entry name" value="FAT atypical cadherin 3"/>
    <property type="match status" value="1"/>
</dbReference>
<dbReference type="STRING" id="1147741.A0A0R3RJ46"/>
<feature type="domain" description="Cadherin" evidence="13">
    <location>
        <begin position="132"/>
        <end position="244"/>
    </location>
</feature>
<feature type="domain" description="Cadherin" evidence="13">
    <location>
        <begin position="654"/>
        <end position="754"/>
    </location>
</feature>
<dbReference type="InterPro" id="IPR002126">
    <property type="entry name" value="Cadherin-like_dom"/>
</dbReference>
<evidence type="ECO:0000256" key="1">
    <source>
        <dbReference type="ARBA" id="ARBA00004167"/>
    </source>
</evidence>
<evidence type="ECO:0000256" key="5">
    <source>
        <dbReference type="ARBA" id="ARBA00022737"/>
    </source>
</evidence>
<evidence type="ECO:0000256" key="4">
    <source>
        <dbReference type="ARBA" id="ARBA00022729"/>
    </source>
</evidence>